<feature type="transmembrane region" description="Helical" evidence="9">
    <location>
        <begin position="134"/>
        <end position="152"/>
    </location>
</feature>
<evidence type="ECO:0000256" key="6">
    <source>
        <dbReference type="ARBA" id="ARBA00035673"/>
    </source>
</evidence>
<evidence type="ECO:0000256" key="3">
    <source>
        <dbReference type="ARBA" id="ARBA00022692"/>
    </source>
</evidence>
<gene>
    <name evidence="10" type="ORF">Ocin01_00073</name>
</gene>
<comment type="caution">
    <text evidence="10">The sequence shown here is derived from an EMBL/GenBank/DDBJ whole genome shotgun (WGS) entry which is preliminary data.</text>
</comment>
<dbReference type="OrthoDB" id="2133758at2759"/>
<proteinExistence type="inferred from homology"/>
<evidence type="ECO:0000256" key="9">
    <source>
        <dbReference type="SAM" id="Phobius"/>
    </source>
</evidence>
<name>A0A1D2NN13_ORCCI</name>
<dbReference type="STRING" id="48709.A0A1D2NN13"/>
<feature type="transmembrane region" description="Helical" evidence="9">
    <location>
        <begin position="185"/>
        <end position="204"/>
    </location>
</feature>
<dbReference type="PANTHER" id="PTHR31885:SF6">
    <property type="entry name" value="GH04784P"/>
    <property type="match status" value="1"/>
</dbReference>
<evidence type="ECO:0000256" key="1">
    <source>
        <dbReference type="ARBA" id="ARBA00004141"/>
    </source>
</evidence>
<evidence type="ECO:0000256" key="8">
    <source>
        <dbReference type="ARBA" id="ARBA00049560"/>
    </source>
</evidence>
<feature type="transmembrane region" description="Helical" evidence="9">
    <location>
        <begin position="112"/>
        <end position="128"/>
    </location>
</feature>
<feature type="transmembrane region" description="Helical" evidence="9">
    <location>
        <begin position="249"/>
        <end position="267"/>
    </location>
</feature>
<comment type="catalytic activity">
    <reaction evidence="8">
        <text>a 1-O-(1Z-alkenyl)-sn-glycero-3-phosphocholine + H2O = a 2,3-saturated aldehyde + sn-glycerol 3-phosphocholine</text>
        <dbReference type="Rhea" id="RHEA:22544"/>
        <dbReference type="ChEBI" id="CHEBI:15377"/>
        <dbReference type="ChEBI" id="CHEBI:16870"/>
        <dbReference type="ChEBI" id="CHEBI:73359"/>
        <dbReference type="ChEBI" id="CHEBI:77287"/>
        <dbReference type="EC" id="3.3.2.2"/>
    </reaction>
</comment>
<dbReference type="AlphaFoldDB" id="A0A1D2NN13"/>
<feature type="transmembrane region" description="Helical" evidence="9">
    <location>
        <begin position="78"/>
        <end position="100"/>
    </location>
</feature>
<evidence type="ECO:0000313" key="11">
    <source>
        <dbReference type="Proteomes" id="UP000094527"/>
    </source>
</evidence>
<protein>
    <recommendedName>
        <fullName evidence="6">lysoplasmalogenase</fullName>
        <ecNumber evidence="6">3.3.2.2</ecNumber>
    </recommendedName>
</protein>
<comment type="catalytic activity">
    <reaction evidence="7">
        <text>a 1-O-(1Z-alkenyl)-sn-glycero-3-phosphoethanolamine + H2O = a 2,3-saturated aldehyde + sn-glycero-3-phosphoethanolamine</text>
        <dbReference type="Rhea" id="RHEA:16905"/>
        <dbReference type="ChEBI" id="CHEBI:15377"/>
        <dbReference type="ChEBI" id="CHEBI:73359"/>
        <dbReference type="ChEBI" id="CHEBI:77288"/>
        <dbReference type="ChEBI" id="CHEBI:143890"/>
        <dbReference type="EC" id="3.3.2.2"/>
    </reaction>
</comment>
<feature type="transmembrane region" description="Helical" evidence="9">
    <location>
        <begin position="159"/>
        <end position="179"/>
    </location>
</feature>
<evidence type="ECO:0000313" key="10">
    <source>
        <dbReference type="EMBL" id="ODN06609.1"/>
    </source>
</evidence>
<evidence type="ECO:0000256" key="7">
    <source>
        <dbReference type="ARBA" id="ARBA00049458"/>
    </source>
</evidence>
<dbReference type="Pfam" id="PF07947">
    <property type="entry name" value="YhhN"/>
    <property type="match status" value="1"/>
</dbReference>
<dbReference type="EC" id="3.3.2.2" evidence="6"/>
<comment type="subcellular location">
    <subcellularLocation>
        <location evidence="1">Membrane</location>
        <topology evidence="1">Multi-pass membrane protein</topology>
    </subcellularLocation>
</comment>
<evidence type="ECO:0000256" key="5">
    <source>
        <dbReference type="ARBA" id="ARBA00023136"/>
    </source>
</evidence>
<dbReference type="Proteomes" id="UP000094527">
    <property type="component" value="Unassembled WGS sequence"/>
</dbReference>
<accession>A0A1D2NN13</accession>
<evidence type="ECO:0000256" key="2">
    <source>
        <dbReference type="ARBA" id="ARBA00007375"/>
    </source>
</evidence>
<comment type="similarity">
    <text evidence="2">Belongs to the TMEM86 family.</text>
</comment>
<sequence>MNNLWISNILGQLTRVIVTVPHCYTVDPKLAAKSRGGFVDETKFYRHFFKFVGPRLIPFLKTLGLYFVIFIPDDRPSLLAMMLKCLPIVSLALFIVLHGIGLSEEHTFSRRILIGLIFSCLGDAFLIWPSYFLHGMAAFAVAQSFYIRAFGFQPMKWKLGLTVYAITSSNLVLILPTLLGDATSMVTGVLIYSFLLTTMLWRAIARVEFSWAEFSWSKLSSCIGAIFFAISDTVLALNQFYTSIPYHQTIVMATYYIAQLGIALSVVTTKEQLPTDETEEKALPADDGNELASNLSLRHRKTKVQI</sequence>
<feature type="transmembrane region" description="Helical" evidence="9">
    <location>
        <begin position="52"/>
        <end position="72"/>
    </location>
</feature>
<dbReference type="PANTHER" id="PTHR31885">
    <property type="entry name" value="GH04784P"/>
    <property type="match status" value="1"/>
</dbReference>
<dbReference type="OMA" id="AQIMYII"/>
<keyword evidence="3 9" id="KW-0812">Transmembrane</keyword>
<keyword evidence="11" id="KW-1185">Reference proteome</keyword>
<dbReference type="GO" id="GO:0016020">
    <property type="term" value="C:membrane"/>
    <property type="evidence" value="ECO:0007669"/>
    <property type="project" value="UniProtKB-SubCell"/>
</dbReference>
<organism evidence="10 11">
    <name type="scientific">Orchesella cincta</name>
    <name type="common">Springtail</name>
    <name type="synonym">Podura cincta</name>
    <dbReference type="NCBI Taxonomy" id="48709"/>
    <lineage>
        <taxon>Eukaryota</taxon>
        <taxon>Metazoa</taxon>
        <taxon>Ecdysozoa</taxon>
        <taxon>Arthropoda</taxon>
        <taxon>Hexapoda</taxon>
        <taxon>Collembola</taxon>
        <taxon>Entomobryomorpha</taxon>
        <taxon>Entomobryoidea</taxon>
        <taxon>Orchesellidae</taxon>
        <taxon>Orchesellinae</taxon>
        <taxon>Orchesella</taxon>
    </lineage>
</organism>
<evidence type="ECO:0000256" key="4">
    <source>
        <dbReference type="ARBA" id="ARBA00022989"/>
    </source>
</evidence>
<keyword evidence="5 9" id="KW-0472">Membrane</keyword>
<dbReference type="EMBL" id="LJIJ01000002">
    <property type="protein sequence ID" value="ODN06609.1"/>
    <property type="molecule type" value="Genomic_DNA"/>
</dbReference>
<feature type="transmembrane region" description="Helical" evidence="9">
    <location>
        <begin position="216"/>
        <end position="237"/>
    </location>
</feature>
<dbReference type="InterPro" id="IPR012506">
    <property type="entry name" value="TMEM86B-like"/>
</dbReference>
<reference evidence="10 11" key="1">
    <citation type="journal article" date="2016" name="Genome Biol. Evol.">
        <title>Gene Family Evolution Reflects Adaptation to Soil Environmental Stressors in the Genome of the Collembolan Orchesella cincta.</title>
        <authorList>
            <person name="Faddeeva-Vakhrusheva A."/>
            <person name="Derks M.F."/>
            <person name="Anvar S.Y."/>
            <person name="Agamennone V."/>
            <person name="Suring W."/>
            <person name="Smit S."/>
            <person name="van Straalen N.M."/>
            <person name="Roelofs D."/>
        </authorList>
    </citation>
    <scope>NUCLEOTIDE SEQUENCE [LARGE SCALE GENOMIC DNA]</scope>
    <source>
        <tissue evidence="10">Mixed pool</tissue>
    </source>
</reference>
<dbReference type="GO" id="GO:0047408">
    <property type="term" value="F:alkenylglycerophosphocholine hydrolase activity"/>
    <property type="evidence" value="ECO:0007669"/>
    <property type="project" value="UniProtKB-EC"/>
</dbReference>
<keyword evidence="4 9" id="KW-1133">Transmembrane helix</keyword>